<dbReference type="OrthoDB" id="663108at2759"/>
<protein>
    <submittedName>
        <fullName evidence="1">Uncharacterized protein</fullName>
    </submittedName>
</protein>
<dbReference type="PANTHER" id="PTHR34278:SF1">
    <property type="entry name" value="PROTEIN THI031, PUTATIVE-RELATED"/>
    <property type="match status" value="1"/>
</dbReference>
<dbReference type="PANTHER" id="PTHR34278">
    <property type="entry name" value="PROTEIN THI031, PUTATIVE-RELATED"/>
    <property type="match status" value="1"/>
</dbReference>
<proteinExistence type="predicted"/>
<dbReference type="Proteomes" id="UP000187406">
    <property type="component" value="Unassembled WGS sequence"/>
</dbReference>
<dbReference type="FunCoup" id="A0A1Q3D7G6">
    <property type="interactions" value="377"/>
</dbReference>
<reference evidence="2" key="1">
    <citation type="submission" date="2016-04" db="EMBL/GenBank/DDBJ databases">
        <title>Cephalotus genome sequencing.</title>
        <authorList>
            <person name="Fukushima K."/>
            <person name="Hasebe M."/>
            <person name="Fang X."/>
        </authorList>
    </citation>
    <scope>NUCLEOTIDE SEQUENCE [LARGE SCALE GENOMIC DNA]</scope>
    <source>
        <strain evidence="2">cv. St1</strain>
    </source>
</reference>
<keyword evidence="2" id="KW-1185">Reference proteome</keyword>
<evidence type="ECO:0000313" key="1">
    <source>
        <dbReference type="EMBL" id="GAV88263.1"/>
    </source>
</evidence>
<dbReference type="STRING" id="3775.A0A1Q3D7G6"/>
<dbReference type="EMBL" id="BDDD01004754">
    <property type="protein sequence ID" value="GAV88263.1"/>
    <property type="molecule type" value="Genomic_DNA"/>
</dbReference>
<dbReference type="AlphaFoldDB" id="A0A1Q3D7G6"/>
<evidence type="ECO:0000313" key="2">
    <source>
        <dbReference type="Proteomes" id="UP000187406"/>
    </source>
</evidence>
<comment type="caution">
    <text evidence="1">The sequence shown here is derived from an EMBL/GenBank/DDBJ whole genome shotgun (WGS) entry which is preliminary data.</text>
</comment>
<gene>
    <name evidence="1" type="ORF">CFOL_v3_31686</name>
</gene>
<accession>A0A1Q3D7G6</accession>
<dbReference type="InParanoid" id="A0A1Q3D7G6"/>
<sequence>MKREGRQHGMVRTFQILPSPFDERSESRFVNKLDSPLTVELFTKTLQKPINHSKSRSVNKLNSIPTAGLFTKVSQKPTNHSKFTGKCIKAKCNGCHIHPACKSRDKAKGTQKLKSRDMITNHKLINWRVVDWQPGLNSSGLSVTETLNHLSSDYIDNDASYDVQARDDLNFRCLDLEELERGVDNDKNEYDCNDFDNMGFCDVGFILDQVEGDQGWCLVTEM</sequence>
<name>A0A1Q3D7G6_CEPFO</name>
<organism evidence="1 2">
    <name type="scientific">Cephalotus follicularis</name>
    <name type="common">Albany pitcher plant</name>
    <dbReference type="NCBI Taxonomy" id="3775"/>
    <lineage>
        <taxon>Eukaryota</taxon>
        <taxon>Viridiplantae</taxon>
        <taxon>Streptophyta</taxon>
        <taxon>Embryophyta</taxon>
        <taxon>Tracheophyta</taxon>
        <taxon>Spermatophyta</taxon>
        <taxon>Magnoliopsida</taxon>
        <taxon>eudicotyledons</taxon>
        <taxon>Gunneridae</taxon>
        <taxon>Pentapetalae</taxon>
        <taxon>rosids</taxon>
        <taxon>fabids</taxon>
        <taxon>Oxalidales</taxon>
        <taxon>Cephalotaceae</taxon>
        <taxon>Cephalotus</taxon>
    </lineage>
</organism>